<evidence type="ECO:0000256" key="1">
    <source>
        <dbReference type="SAM" id="MobiDB-lite"/>
    </source>
</evidence>
<accession>A0A554NFS0</accession>
<dbReference type="InParanoid" id="A0A554NFS0"/>
<keyword evidence="3" id="KW-1185">Reference proteome</keyword>
<feature type="compositionally biased region" description="Basic and acidic residues" evidence="1">
    <location>
        <begin position="1"/>
        <end position="18"/>
    </location>
</feature>
<dbReference type="RefSeq" id="WP_144260737.1">
    <property type="nucleotide sequence ID" value="NZ_QMDX01000001.1"/>
</dbReference>
<feature type="region of interest" description="Disordered" evidence="1">
    <location>
        <begin position="52"/>
        <end position="81"/>
    </location>
</feature>
<feature type="region of interest" description="Disordered" evidence="1">
    <location>
        <begin position="1"/>
        <end position="21"/>
    </location>
</feature>
<proteinExistence type="predicted"/>
<evidence type="ECO:0000313" key="3">
    <source>
        <dbReference type="Proteomes" id="UP000319894"/>
    </source>
</evidence>
<dbReference type="OrthoDB" id="210908at2157"/>
<dbReference type="Proteomes" id="UP000319894">
    <property type="component" value="Unassembled WGS sequence"/>
</dbReference>
<dbReference type="Pfam" id="PF26477">
    <property type="entry name" value="DUF8150"/>
    <property type="match status" value="1"/>
</dbReference>
<dbReference type="EMBL" id="QMDX01000001">
    <property type="protein sequence ID" value="TSD16234.1"/>
    <property type="molecule type" value="Genomic_DNA"/>
</dbReference>
<feature type="compositionally biased region" description="Basic and acidic residues" evidence="1">
    <location>
        <begin position="56"/>
        <end position="81"/>
    </location>
</feature>
<evidence type="ECO:0000313" key="2">
    <source>
        <dbReference type="EMBL" id="TSD16234.1"/>
    </source>
</evidence>
<reference evidence="2 3" key="1">
    <citation type="submission" date="2018-06" db="EMBL/GenBank/DDBJ databases">
        <title>Natronomonas sp. F16-60 a new haloarchaeon isolated from a solar saltern of Isla Cristina, Huelva, Spain.</title>
        <authorList>
            <person name="Duran-Viseras A."/>
            <person name="Sanchez-Porro C."/>
            <person name="Ventosa A."/>
        </authorList>
    </citation>
    <scope>NUCLEOTIDE SEQUENCE [LARGE SCALE GENOMIC DNA]</scope>
    <source>
        <strain evidence="2 3">F16-60</strain>
    </source>
</reference>
<protein>
    <submittedName>
        <fullName evidence="2">Uncharacterized protein</fullName>
    </submittedName>
</protein>
<dbReference type="AlphaFoldDB" id="A0A554NFS0"/>
<comment type="caution">
    <text evidence="2">The sequence shown here is derived from an EMBL/GenBank/DDBJ whole genome shotgun (WGS) entry which is preliminary data.</text>
</comment>
<dbReference type="InterPro" id="IPR058463">
    <property type="entry name" value="DUF8150"/>
</dbReference>
<organism evidence="2 3">
    <name type="scientific">Haloglomus irregulare</name>
    <dbReference type="NCBI Taxonomy" id="2234134"/>
    <lineage>
        <taxon>Archaea</taxon>
        <taxon>Methanobacteriati</taxon>
        <taxon>Methanobacteriota</taxon>
        <taxon>Stenosarchaea group</taxon>
        <taxon>Halobacteria</taxon>
        <taxon>Halobacteriales</taxon>
        <taxon>Natronomonadaceae</taxon>
        <taxon>Haloglomus</taxon>
    </lineage>
</organism>
<gene>
    <name evidence="2" type="ORF">DP107_03520</name>
</gene>
<sequence>MSDSNRREDIEAKHERNRQQRLSSINRWVEFIKTHDADEWGDQQNRLINSQLESARQSDIDVEHRRRVERAGREYSDSSGQ</sequence>
<name>A0A554NFS0_9EURY</name>